<protein>
    <recommendedName>
        <fullName evidence="4">NR LBD domain-containing protein</fullName>
    </recommendedName>
</protein>
<organism evidence="5 6">
    <name type="scientific">Caenorhabditis briggsae</name>
    <dbReference type="NCBI Taxonomy" id="6238"/>
    <lineage>
        <taxon>Eukaryota</taxon>
        <taxon>Metazoa</taxon>
        <taxon>Ecdysozoa</taxon>
        <taxon>Nematoda</taxon>
        <taxon>Chromadorea</taxon>
        <taxon>Rhabditida</taxon>
        <taxon>Rhabditina</taxon>
        <taxon>Rhabditomorpha</taxon>
        <taxon>Rhabditoidea</taxon>
        <taxon>Rhabditidae</taxon>
        <taxon>Peloderinae</taxon>
        <taxon>Caenorhabditis</taxon>
    </lineage>
</organism>
<dbReference type="PANTHER" id="PTHR46587:SF5">
    <property type="entry name" value="NUCLEAR HORMONE RECEPTOR FAMILY"/>
    <property type="match status" value="1"/>
</dbReference>
<name>A0AAE9EW70_CAEBR</name>
<dbReference type="Pfam" id="PF00104">
    <property type="entry name" value="Hormone_recep"/>
    <property type="match status" value="1"/>
</dbReference>
<gene>
    <name evidence="5" type="ORF">L5515_006525</name>
</gene>
<keyword evidence="6" id="KW-1185">Reference proteome</keyword>
<dbReference type="InterPro" id="IPR000536">
    <property type="entry name" value="Nucl_hrmn_rcpt_lig-bd"/>
</dbReference>
<feature type="domain" description="NR LBD" evidence="4">
    <location>
        <begin position="30"/>
        <end position="101"/>
    </location>
</feature>
<evidence type="ECO:0000259" key="4">
    <source>
        <dbReference type="Pfam" id="PF00104"/>
    </source>
</evidence>
<dbReference type="AlphaFoldDB" id="A0AAE9EW70"/>
<proteinExistence type="predicted"/>
<keyword evidence="2" id="KW-0804">Transcription</keyword>
<keyword evidence="1" id="KW-0805">Transcription regulation</keyword>
<dbReference type="InterPro" id="IPR035500">
    <property type="entry name" value="NHR-like_dom_sf"/>
</dbReference>
<evidence type="ECO:0000313" key="6">
    <source>
        <dbReference type="Proteomes" id="UP000829354"/>
    </source>
</evidence>
<evidence type="ECO:0000256" key="1">
    <source>
        <dbReference type="ARBA" id="ARBA00023015"/>
    </source>
</evidence>
<dbReference type="PANTHER" id="PTHR46587">
    <property type="entry name" value="NUCLEAR HORMONE RECEPTOR FAMILY"/>
    <property type="match status" value="1"/>
</dbReference>
<dbReference type="SUPFAM" id="SSF48508">
    <property type="entry name" value="Nuclear receptor ligand-binding domain"/>
    <property type="match status" value="1"/>
</dbReference>
<evidence type="ECO:0000256" key="2">
    <source>
        <dbReference type="ARBA" id="ARBA00023163"/>
    </source>
</evidence>
<evidence type="ECO:0000256" key="3">
    <source>
        <dbReference type="ARBA" id="ARBA00023170"/>
    </source>
</evidence>
<sequence>MAQGLEWSSVCLPQRTDWVDWGLMWHVLILFASCSERAVYSGQERVLEGLYTTCMNDLMNYCMMKNIETGVERLGEILLLLSLIRRGVKNIYNQTRVSDLFSYMRFNDSVKDILLY</sequence>
<reference evidence="5 6" key="1">
    <citation type="submission" date="2022-04" db="EMBL/GenBank/DDBJ databases">
        <title>Chromosome-level reference genomes for two strains of Caenorhabditis briggsae: an improved platform for comparative genomics.</title>
        <authorList>
            <person name="Stevens L."/>
            <person name="Andersen E."/>
        </authorList>
    </citation>
    <scope>NUCLEOTIDE SEQUENCE [LARGE SCALE GENOMIC DNA]</scope>
    <source>
        <strain evidence="5">VX34</strain>
        <tissue evidence="5">Whole-organism</tissue>
    </source>
</reference>
<dbReference type="Gene3D" id="1.10.565.10">
    <property type="entry name" value="Retinoid X Receptor"/>
    <property type="match status" value="1"/>
</dbReference>
<keyword evidence="3" id="KW-0675">Receptor</keyword>
<evidence type="ECO:0000313" key="5">
    <source>
        <dbReference type="EMBL" id="UMM32862.1"/>
    </source>
</evidence>
<dbReference type="Proteomes" id="UP000829354">
    <property type="component" value="Chromosome V"/>
</dbReference>
<accession>A0AAE9EW70</accession>
<dbReference type="EMBL" id="CP092624">
    <property type="protein sequence ID" value="UMM32862.1"/>
    <property type="molecule type" value="Genomic_DNA"/>
</dbReference>